<name>A0A4Q4Z3Q4_9ACTN</name>
<proteinExistence type="predicted"/>
<dbReference type="RefSeq" id="WP_134720641.1">
    <property type="nucleotide sequence ID" value="NZ_SDKM01000049.1"/>
</dbReference>
<dbReference type="AlphaFoldDB" id="A0A4Q4Z3Q4"/>
<evidence type="ECO:0000313" key="2">
    <source>
        <dbReference type="Proteomes" id="UP000295198"/>
    </source>
</evidence>
<accession>A0A4Q4Z3Q4</accession>
<gene>
    <name evidence="1" type="ORF">EKO23_22055</name>
</gene>
<dbReference type="Proteomes" id="UP000295198">
    <property type="component" value="Unassembled WGS sequence"/>
</dbReference>
<evidence type="ECO:0000313" key="1">
    <source>
        <dbReference type="EMBL" id="RYP82327.1"/>
    </source>
</evidence>
<protein>
    <submittedName>
        <fullName evidence="1">GYD domain-containing protein</fullName>
    </submittedName>
</protein>
<dbReference type="OrthoDB" id="9796147at2"/>
<reference evidence="1 2" key="1">
    <citation type="submission" date="2019-01" db="EMBL/GenBank/DDBJ databases">
        <title>Nocardioides guangzhouensis sp. nov., an actinobacterium isolated from soil.</title>
        <authorList>
            <person name="Fu Y."/>
            <person name="Cai Y."/>
            <person name="Lin Z."/>
            <person name="Chen P."/>
        </authorList>
    </citation>
    <scope>NUCLEOTIDE SEQUENCE [LARGE SCALE GENOMIC DNA]</scope>
    <source>
        <strain evidence="1 2">130</strain>
    </source>
</reference>
<dbReference type="InterPro" id="IPR014845">
    <property type="entry name" value="GYD/TTHA1554"/>
</dbReference>
<sequence length="107" mass="10809">MAKYLLKVSYSVDGLKGVMKGGGTARVKAVETALAGVGGSLESFYFAFGGDDVYVIAEVPDHTAAIAMAAAVGTSGAVSSYETVVLLSPSDVDKAMEVAVNYAPPGT</sequence>
<dbReference type="EMBL" id="SDKM01000049">
    <property type="protein sequence ID" value="RYP82327.1"/>
    <property type="molecule type" value="Genomic_DNA"/>
</dbReference>
<comment type="caution">
    <text evidence="1">The sequence shown here is derived from an EMBL/GenBank/DDBJ whole genome shotgun (WGS) entry which is preliminary data.</text>
</comment>
<dbReference type="Pfam" id="PF08734">
    <property type="entry name" value="GYD"/>
    <property type="match status" value="1"/>
</dbReference>
<keyword evidence="2" id="KW-1185">Reference proteome</keyword>
<organism evidence="1 2">
    <name type="scientific">Nocardioides guangzhouensis</name>
    <dbReference type="NCBI Taxonomy" id="2497878"/>
    <lineage>
        <taxon>Bacteria</taxon>
        <taxon>Bacillati</taxon>
        <taxon>Actinomycetota</taxon>
        <taxon>Actinomycetes</taxon>
        <taxon>Propionibacteriales</taxon>
        <taxon>Nocardioidaceae</taxon>
        <taxon>Nocardioides</taxon>
    </lineage>
</organism>